<dbReference type="InterPro" id="IPR036388">
    <property type="entry name" value="WH-like_DNA-bd_sf"/>
</dbReference>
<dbReference type="PROSITE" id="PS50949">
    <property type="entry name" value="HTH_GNTR"/>
    <property type="match status" value="1"/>
</dbReference>
<evidence type="ECO:0000259" key="4">
    <source>
        <dbReference type="PROSITE" id="PS50949"/>
    </source>
</evidence>
<dbReference type="Gene3D" id="1.20.120.530">
    <property type="entry name" value="GntR ligand-binding domain-like"/>
    <property type="match status" value="1"/>
</dbReference>
<dbReference type="InterPro" id="IPR011711">
    <property type="entry name" value="GntR_C"/>
</dbReference>
<dbReference type="InterPro" id="IPR000524">
    <property type="entry name" value="Tscrpt_reg_HTH_GntR"/>
</dbReference>
<name>A0A5C8UQ48_9MICO</name>
<organism evidence="5 6">
    <name type="scientific">Lacisediminihabitans profunda</name>
    <dbReference type="NCBI Taxonomy" id="2594790"/>
    <lineage>
        <taxon>Bacteria</taxon>
        <taxon>Bacillati</taxon>
        <taxon>Actinomycetota</taxon>
        <taxon>Actinomycetes</taxon>
        <taxon>Micrococcales</taxon>
        <taxon>Microbacteriaceae</taxon>
        <taxon>Lacisediminihabitans</taxon>
    </lineage>
</organism>
<dbReference type="Pfam" id="PF00392">
    <property type="entry name" value="GntR"/>
    <property type="match status" value="1"/>
</dbReference>
<dbReference type="PRINTS" id="PR00035">
    <property type="entry name" value="HTHGNTR"/>
</dbReference>
<keyword evidence="6" id="KW-1185">Reference proteome</keyword>
<dbReference type="InterPro" id="IPR036390">
    <property type="entry name" value="WH_DNA-bd_sf"/>
</dbReference>
<comment type="caution">
    <text evidence="5">The sequence shown here is derived from an EMBL/GenBank/DDBJ whole genome shotgun (WGS) entry which is preliminary data.</text>
</comment>
<dbReference type="PANTHER" id="PTHR43537:SF24">
    <property type="entry name" value="GLUCONATE OPERON TRANSCRIPTIONAL REPRESSOR"/>
    <property type="match status" value="1"/>
</dbReference>
<proteinExistence type="predicted"/>
<dbReference type="PANTHER" id="PTHR43537">
    <property type="entry name" value="TRANSCRIPTIONAL REGULATOR, GNTR FAMILY"/>
    <property type="match status" value="1"/>
</dbReference>
<dbReference type="SMART" id="SM00345">
    <property type="entry name" value="HTH_GNTR"/>
    <property type="match status" value="1"/>
</dbReference>
<dbReference type="CDD" id="cd07377">
    <property type="entry name" value="WHTH_GntR"/>
    <property type="match status" value="1"/>
</dbReference>
<gene>
    <name evidence="5" type="ORF">FVP33_10465</name>
</gene>
<dbReference type="AlphaFoldDB" id="A0A5C8UQ48"/>
<dbReference type="SUPFAM" id="SSF48008">
    <property type="entry name" value="GntR ligand-binding domain-like"/>
    <property type="match status" value="1"/>
</dbReference>
<dbReference type="Pfam" id="PF07729">
    <property type="entry name" value="FCD"/>
    <property type="match status" value="1"/>
</dbReference>
<dbReference type="SMART" id="SM00895">
    <property type="entry name" value="FCD"/>
    <property type="match status" value="1"/>
</dbReference>
<dbReference type="Gene3D" id="1.10.10.10">
    <property type="entry name" value="Winged helix-like DNA-binding domain superfamily/Winged helix DNA-binding domain"/>
    <property type="match status" value="1"/>
</dbReference>
<dbReference type="GO" id="GO:0003700">
    <property type="term" value="F:DNA-binding transcription factor activity"/>
    <property type="evidence" value="ECO:0007669"/>
    <property type="project" value="InterPro"/>
</dbReference>
<evidence type="ECO:0000256" key="1">
    <source>
        <dbReference type="ARBA" id="ARBA00023015"/>
    </source>
</evidence>
<keyword evidence="3" id="KW-0804">Transcription</keyword>
<dbReference type="EMBL" id="VRMG01000007">
    <property type="protein sequence ID" value="TXN30409.1"/>
    <property type="molecule type" value="Genomic_DNA"/>
</dbReference>
<dbReference type="InterPro" id="IPR008920">
    <property type="entry name" value="TF_FadR/GntR_C"/>
</dbReference>
<dbReference type="RefSeq" id="WP_147783593.1">
    <property type="nucleotide sequence ID" value="NZ_VRMG01000007.1"/>
</dbReference>
<feature type="domain" description="HTH gntR-type" evidence="4">
    <location>
        <begin position="9"/>
        <end position="76"/>
    </location>
</feature>
<evidence type="ECO:0000256" key="3">
    <source>
        <dbReference type="ARBA" id="ARBA00023163"/>
    </source>
</evidence>
<evidence type="ECO:0000256" key="2">
    <source>
        <dbReference type="ARBA" id="ARBA00023125"/>
    </source>
</evidence>
<dbReference type="SUPFAM" id="SSF46785">
    <property type="entry name" value="Winged helix' DNA-binding domain"/>
    <property type="match status" value="1"/>
</dbReference>
<reference evidence="5 6" key="1">
    <citation type="submission" date="2019-08" db="EMBL/GenBank/DDBJ databases">
        <title>Bacterial whole genome sequence for Glaciihabitans sp. CHu50b-6-2.</title>
        <authorList>
            <person name="Jin L."/>
        </authorList>
    </citation>
    <scope>NUCLEOTIDE SEQUENCE [LARGE SCALE GENOMIC DNA]</scope>
    <source>
        <strain evidence="5 6">CHu50b-6-2</strain>
    </source>
</reference>
<evidence type="ECO:0000313" key="5">
    <source>
        <dbReference type="EMBL" id="TXN30409.1"/>
    </source>
</evidence>
<keyword evidence="1" id="KW-0805">Transcription regulation</keyword>
<protein>
    <submittedName>
        <fullName evidence="5">GntR family transcriptional regulator</fullName>
    </submittedName>
</protein>
<dbReference type="Proteomes" id="UP000321379">
    <property type="component" value="Unassembled WGS sequence"/>
</dbReference>
<evidence type="ECO:0000313" key="6">
    <source>
        <dbReference type="Proteomes" id="UP000321379"/>
    </source>
</evidence>
<sequence length="238" mass="26461">MSTLDTSGNALVDDITARIRAMIMSGEIPIGAQLRQAELASQFNISRTPIREALRQLQSGGLIEVVPNRGAIVRVPIPWEVREAYEVRAELEALATERAVSRISRETIASLREANARMWEHSRALADATARGESPVAEGEGNDAFHELILATSGNARLARAISEINEAFPRNVSSLVLMDDPRHREDNYQEHERIIDALEAGDAKTARAEMSAHVLNAGEHLAHWYERRSRTILLDKR</sequence>
<dbReference type="GO" id="GO:0003677">
    <property type="term" value="F:DNA binding"/>
    <property type="evidence" value="ECO:0007669"/>
    <property type="project" value="UniProtKB-KW"/>
</dbReference>
<accession>A0A5C8UQ48</accession>
<keyword evidence="2" id="KW-0238">DNA-binding</keyword>